<evidence type="ECO:0000256" key="2">
    <source>
        <dbReference type="ARBA" id="ARBA00022540"/>
    </source>
</evidence>
<gene>
    <name evidence="5" type="ORF">Fcan01_14031</name>
</gene>
<accession>A0A226E069</accession>
<dbReference type="InterPro" id="IPR013906">
    <property type="entry name" value="eIF3j"/>
</dbReference>
<dbReference type="PANTHER" id="PTHR21681">
    <property type="entry name" value="EUKARYOTIC TRANSLATION INITIATION FACTOR 3 SUBUNIT J"/>
    <property type="match status" value="1"/>
</dbReference>
<keyword evidence="1" id="KW-0963">Cytoplasm</keyword>
<protein>
    <submittedName>
        <fullName evidence="5">Eukaryotic translation initiation factor 3 subunit J</fullName>
    </submittedName>
</protein>
<dbReference type="PANTHER" id="PTHR21681:SF0">
    <property type="entry name" value="EUKARYOTIC TRANSLATION INITIATION FACTOR 3 SUBUNIT J"/>
    <property type="match status" value="1"/>
</dbReference>
<feature type="compositionally biased region" description="Low complexity" evidence="4">
    <location>
        <begin position="52"/>
        <end position="62"/>
    </location>
</feature>
<evidence type="ECO:0000256" key="1">
    <source>
        <dbReference type="ARBA" id="ARBA00022490"/>
    </source>
</evidence>
<evidence type="ECO:0000313" key="6">
    <source>
        <dbReference type="Proteomes" id="UP000198287"/>
    </source>
</evidence>
<evidence type="ECO:0000256" key="4">
    <source>
        <dbReference type="SAM" id="MobiDB-lite"/>
    </source>
</evidence>
<dbReference type="Gene3D" id="1.10.246.60">
    <property type="entry name" value="Eukaryotic translation initiation factor 3 like domains"/>
    <property type="match status" value="1"/>
</dbReference>
<keyword evidence="2 5" id="KW-0396">Initiation factor</keyword>
<dbReference type="GO" id="GO:0005852">
    <property type="term" value="C:eukaryotic translation initiation factor 3 complex"/>
    <property type="evidence" value="ECO:0007669"/>
    <property type="project" value="InterPro"/>
</dbReference>
<dbReference type="InterPro" id="IPR023194">
    <property type="entry name" value="eIF3-like_dom_sf"/>
</dbReference>
<dbReference type="GO" id="GO:0003743">
    <property type="term" value="F:translation initiation factor activity"/>
    <property type="evidence" value="ECO:0007669"/>
    <property type="project" value="UniProtKB-KW"/>
</dbReference>
<evidence type="ECO:0000256" key="3">
    <source>
        <dbReference type="ARBA" id="ARBA00022917"/>
    </source>
</evidence>
<organism evidence="5 6">
    <name type="scientific">Folsomia candida</name>
    <name type="common">Springtail</name>
    <dbReference type="NCBI Taxonomy" id="158441"/>
    <lineage>
        <taxon>Eukaryota</taxon>
        <taxon>Metazoa</taxon>
        <taxon>Ecdysozoa</taxon>
        <taxon>Arthropoda</taxon>
        <taxon>Hexapoda</taxon>
        <taxon>Collembola</taxon>
        <taxon>Entomobryomorpha</taxon>
        <taxon>Isotomoidea</taxon>
        <taxon>Isotomidae</taxon>
        <taxon>Proisotominae</taxon>
        <taxon>Folsomia</taxon>
    </lineage>
</organism>
<sequence length="235" mass="26753">MADDDWESRNFEEEDLSKLKAVKPPGKVDKWDGEDEEEPVKDNWDDDEEAKSAAAPGGAKSAAEAKKKKRLQDAIAEKERKAELQRLERARANMTPEELAAEKIRQQKLQEEVELAMVKSTFGSNEVDVVDPMTKDDFDALRKKIIGDLRKFEKRVPFEDFLEDFIQDLCLSLPSKRLKKVKATVEALYFEKNKAEKATTATKGKRTGGKVKLTVESDITNVEVGYELDDYDDFM</sequence>
<dbReference type="EMBL" id="LNIX01000008">
    <property type="protein sequence ID" value="OXA50859.1"/>
    <property type="molecule type" value="Genomic_DNA"/>
</dbReference>
<dbReference type="OrthoDB" id="20381at2759"/>
<keyword evidence="3" id="KW-0648">Protein biosynthesis</keyword>
<name>A0A226E069_FOLCA</name>
<dbReference type="Pfam" id="PF08597">
    <property type="entry name" value="eIF3_subunit"/>
    <property type="match status" value="1"/>
</dbReference>
<feature type="compositionally biased region" description="Acidic residues" evidence="4">
    <location>
        <begin position="32"/>
        <end position="49"/>
    </location>
</feature>
<feature type="region of interest" description="Disordered" evidence="4">
    <location>
        <begin position="1"/>
        <end position="73"/>
    </location>
</feature>
<dbReference type="STRING" id="158441.A0A226E069"/>
<comment type="caution">
    <text evidence="5">The sequence shown here is derived from an EMBL/GenBank/DDBJ whole genome shotgun (WGS) entry which is preliminary data.</text>
</comment>
<dbReference type="Proteomes" id="UP000198287">
    <property type="component" value="Unassembled WGS sequence"/>
</dbReference>
<keyword evidence="6" id="KW-1185">Reference proteome</keyword>
<dbReference type="AlphaFoldDB" id="A0A226E069"/>
<dbReference type="OMA" id="KPHYALW"/>
<evidence type="ECO:0000313" key="5">
    <source>
        <dbReference type="EMBL" id="OXA50859.1"/>
    </source>
</evidence>
<proteinExistence type="predicted"/>
<reference evidence="5 6" key="1">
    <citation type="submission" date="2015-12" db="EMBL/GenBank/DDBJ databases">
        <title>The genome of Folsomia candida.</title>
        <authorList>
            <person name="Faddeeva A."/>
            <person name="Derks M.F."/>
            <person name="Anvar Y."/>
            <person name="Smit S."/>
            <person name="Van Straalen N."/>
            <person name="Roelofs D."/>
        </authorList>
    </citation>
    <scope>NUCLEOTIDE SEQUENCE [LARGE SCALE GENOMIC DNA]</scope>
    <source>
        <strain evidence="5 6">VU population</strain>
        <tissue evidence="5">Whole body</tissue>
    </source>
</reference>